<dbReference type="AlphaFoldDB" id="A0A7C4ML99"/>
<comment type="caution">
    <text evidence="1">The sequence shown here is derived from an EMBL/GenBank/DDBJ whole genome shotgun (WGS) entry which is preliminary data.</text>
</comment>
<dbReference type="PANTHER" id="PTHR48228">
    <property type="entry name" value="SUCCINYL-COA--D-CITRAMALATE COA-TRANSFERASE"/>
    <property type="match status" value="1"/>
</dbReference>
<keyword evidence="1" id="KW-0808">Transferase</keyword>
<dbReference type="GO" id="GO:0016740">
    <property type="term" value="F:transferase activity"/>
    <property type="evidence" value="ECO:0007669"/>
    <property type="project" value="UniProtKB-KW"/>
</dbReference>
<dbReference type="SUPFAM" id="SSF89796">
    <property type="entry name" value="CoA-transferase family III (CaiB/BaiF)"/>
    <property type="match status" value="1"/>
</dbReference>
<dbReference type="EMBL" id="DSUH01000009">
    <property type="protein sequence ID" value="HGU31261.1"/>
    <property type="molecule type" value="Genomic_DNA"/>
</dbReference>
<evidence type="ECO:0000313" key="1">
    <source>
        <dbReference type="EMBL" id="HGU31261.1"/>
    </source>
</evidence>
<proteinExistence type="predicted"/>
<dbReference type="Pfam" id="PF02515">
    <property type="entry name" value="CoA_transf_3"/>
    <property type="match status" value="1"/>
</dbReference>
<organism evidence="1">
    <name type="scientific">Desulfatirhabdium butyrativorans</name>
    <dbReference type="NCBI Taxonomy" id="340467"/>
    <lineage>
        <taxon>Bacteria</taxon>
        <taxon>Pseudomonadati</taxon>
        <taxon>Thermodesulfobacteriota</taxon>
        <taxon>Desulfobacteria</taxon>
        <taxon>Desulfobacterales</taxon>
        <taxon>Desulfatirhabdiaceae</taxon>
        <taxon>Desulfatirhabdium</taxon>
    </lineage>
</organism>
<sequence length="382" mass="42551">MLEQGALTGLTVIDLSRLLPGPYASMILADHGARVIAIEDRRFMSDNFFVTTVNRNKEHMSLNLKTSRGRDIFEKLLDRADVVIEGFRPGVVQRLGIDYPSLSSRHPGIIYCSISGYGQTGPYRDRVGHDVNYLASAGVLDLIGPAGSQPSIPGIQIADIAGGGMNAVIGILLALIARSRTGKGQYIDISMTDGMLGFLSLPMWFREMTGMSPRRSDAVLSHRYACYNTYETADGRYLSIGAVENRFWKVLCEHFGVPQYTPLQYDDARREEIIGFMRERFRSKPIAEWEKELAPLEICYAKVNTLDEVLDHPMFRERHMVIDQSDATGKMIRQFGIAVKLGRTPGRLRTPPATFGQHTEAILTELGYSESEIASLVREGVV</sequence>
<dbReference type="InterPro" id="IPR023606">
    <property type="entry name" value="CoA-Trfase_III_dom_1_sf"/>
</dbReference>
<dbReference type="InterPro" id="IPR003673">
    <property type="entry name" value="CoA-Trfase_fam_III"/>
</dbReference>
<dbReference type="PANTHER" id="PTHR48228:SF5">
    <property type="entry name" value="ALPHA-METHYLACYL-COA RACEMASE"/>
    <property type="match status" value="1"/>
</dbReference>
<dbReference type="Gene3D" id="3.40.50.10540">
    <property type="entry name" value="Crotonobetainyl-coa:carnitine coa-transferase, domain 1"/>
    <property type="match status" value="1"/>
</dbReference>
<reference evidence="1" key="1">
    <citation type="journal article" date="2020" name="mSystems">
        <title>Genome- and Community-Level Interaction Insights into Carbon Utilization and Element Cycling Functions of Hydrothermarchaeota in Hydrothermal Sediment.</title>
        <authorList>
            <person name="Zhou Z."/>
            <person name="Liu Y."/>
            <person name="Xu W."/>
            <person name="Pan J."/>
            <person name="Luo Z.H."/>
            <person name="Li M."/>
        </authorList>
    </citation>
    <scope>NUCLEOTIDE SEQUENCE [LARGE SCALE GENOMIC DNA]</scope>
    <source>
        <strain evidence="1">SpSt-477</strain>
    </source>
</reference>
<dbReference type="InterPro" id="IPR044855">
    <property type="entry name" value="CoA-Trfase_III_dom3_sf"/>
</dbReference>
<protein>
    <submittedName>
        <fullName evidence="1">CoA transferase</fullName>
    </submittedName>
</protein>
<name>A0A7C4ML99_9BACT</name>
<dbReference type="InterPro" id="IPR050509">
    <property type="entry name" value="CoA-transferase_III"/>
</dbReference>
<dbReference type="Gene3D" id="3.30.1540.10">
    <property type="entry name" value="formyl-coa transferase, domain 3"/>
    <property type="match status" value="1"/>
</dbReference>
<gene>
    <name evidence="1" type="ORF">ENS29_00220</name>
</gene>
<accession>A0A7C4ML99</accession>